<dbReference type="OrthoDB" id="9810174at2"/>
<dbReference type="Gene3D" id="3.90.1340.10">
    <property type="entry name" value="Phage tail collar domain"/>
    <property type="match status" value="1"/>
</dbReference>
<sequence length="193" mass="20315">MSFAMPVGSVSPFAGQVDPVSGAPNAIWSNAACAAITPVEGGKAASPLNHIESQGWMLCDGRYLSVASYPELHAVIGFLYGEKNSGADFRIPDYRGVFLRGLDAGAGMDPDAKARWDPTGNNTANVVGSLQCDALQDHTHQYDITSPAAVSQSGPAAGTNVTKKQTEGLASPARFSSETRPKNIAVNYIIKFR</sequence>
<dbReference type="Proteomes" id="UP000219465">
    <property type="component" value="Unassembled WGS sequence"/>
</dbReference>
<reference evidence="4" key="1">
    <citation type="submission" date="2017-08" db="EMBL/GenBank/DDBJ databases">
        <authorList>
            <person name="Varghese N."/>
            <person name="Submissions S."/>
        </authorList>
    </citation>
    <scope>NUCLEOTIDE SEQUENCE [LARGE SCALE GENOMIC DNA]</scope>
    <source>
        <strain evidence="4">KCTC 23107</strain>
    </source>
</reference>
<feature type="domain" description="Phage tail collar" evidence="2">
    <location>
        <begin position="53"/>
        <end position="98"/>
    </location>
</feature>
<evidence type="ECO:0000259" key="2">
    <source>
        <dbReference type="Pfam" id="PF07484"/>
    </source>
</evidence>
<evidence type="ECO:0000313" key="4">
    <source>
        <dbReference type="Proteomes" id="UP000219465"/>
    </source>
</evidence>
<name>A0A286IBU3_9HYPH</name>
<accession>A0A286IBU3</accession>
<evidence type="ECO:0000313" key="3">
    <source>
        <dbReference type="EMBL" id="SOE17570.1"/>
    </source>
</evidence>
<feature type="region of interest" description="Disordered" evidence="1">
    <location>
        <begin position="146"/>
        <end position="176"/>
    </location>
</feature>
<dbReference type="SUPFAM" id="SSF88874">
    <property type="entry name" value="Receptor-binding domain of short tail fibre protein gp12"/>
    <property type="match status" value="1"/>
</dbReference>
<gene>
    <name evidence="3" type="ORF">SAMN05877838_2471</name>
</gene>
<dbReference type="EMBL" id="OCPC01000003">
    <property type="protein sequence ID" value="SOE17570.1"/>
    <property type="molecule type" value="Genomic_DNA"/>
</dbReference>
<protein>
    <submittedName>
        <fullName evidence="3">Microcystin-dependent protein</fullName>
    </submittedName>
</protein>
<organism evidence="3 4">
    <name type="scientific">Hoeflea halophila</name>
    <dbReference type="NCBI Taxonomy" id="714899"/>
    <lineage>
        <taxon>Bacteria</taxon>
        <taxon>Pseudomonadati</taxon>
        <taxon>Pseudomonadota</taxon>
        <taxon>Alphaproteobacteria</taxon>
        <taxon>Hyphomicrobiales</taxon>
        <taxon>Rhizobiaceae</taxon>
        <taxon>Hoeflea</taxon>
    </lineage>
</organism>
<dbReference type="AlphaFoldDB" id="A0A286IBU3"/>
<dbReference type="Pfam" id="PF07484">
    <property type="entry name" value="Collar"/>
    <property type="match status" value="1"/>
</dbReference>
<keyword evidence="4" id="KW-1185">Reference proteome</keyword>
<proteinExistence type="predicted"/>
<feature type="compositionally biased region" description="Polar residues" evidence="1">
    <location>
        <begin position="146"/>
        <end position="163"/>
    </location>
</feature>
<dbReference type="InterPro" id="IPR037053">
    <property type="entry name" value="Phage_tail_collar_dom_sf"/>
</dbReference>
<dbReference type="RefSeq" id="WP_097108054.1">
    <property type="nucleotide sequence ID" value="NZ_OCPC01000003.1"/>
</dbReference>
<dbReference type="InterPro" id="IPR011083">
    <property type="entry name" value="Phage_tail_collar_dom"/>
</dbReference>
<evidence type="ECO:0000256" key="1">
    <source>
        <dbReference type="SAM" id="MobiDB-lite"/>
    </source>
</evidence>